<gene>
    <name evidence="8" type="ORF">NCTC10894_02422</name>
</gene>
<evidence type="ECO:0000256" key="5">
    <source>
        <dbReference type="ARBA" id="ARBA00022837"/>
    </source>
</evidence>
<keyword evidence="6" id="KW-0281">Fimbrium</keyword>
<protein>
    <submittedName>
        <fullName evidence="8">Tfp pilus assembly protein, tip-associated adhesin PilY1</fullName>
    </submittedName>
</protein>
<evidence type="ECO:0000256" key="6">
    <source>
        <dbReference type="ARBA" id="ARBA00023263"/>
    </source>
</evidence>
<name>A0AAJ4ZMF3_9RALS</name>
<dbReference type="GO" id="GO:0046872">
    <property type="term" value="F:metal ion binding"/>
    <property type="evidence" value="ECO:0007669"/>
    <property type="project" value="UniProtKB-KW"/>
</dbReference>
<dbReference type="SUPFAM" id="SSF50998">
    <property type="entry name" value="Quinoprotein alcohol dehydrogenase-like"/>
    <property type="match status" value="1"/>
</dbReference>
<organism evidence="8 9">
    <name type="scientific">Ralstonia mannitolilytica</name>
    <dbReference type="NCBI Taxonomy" id="105219"/>
    <lineage>
        <taxon>Bacteria</taxon>
        <taxon>Pseudomonadati</taxon>
        <taxon>Pseudomonadota</taxon>
        <taxon>Betaproteobacteria</taxon>
        <taxon>Burkholderiales</taxon>
        <taxon>Burkholderiaceae</taxon>
        <taxon>Ralstonia</taxon>
    </lineage>
</organism>
<keyword evidence="4" id="KW-0479">Metal-binding</keyword>
<dbReference type="Pfam" id="PF05567">
    <property type="entry name" value="T4P_PilY1"/>
    <property type="match status" value="1"/>
</dbReference>
<feature type="domain" description="PilY1 beta-propeller" evidence="7">
    <location>
        <begin position="239"/>
        <end position="391"/>
    </location>
</feature>
<proteinExistence type="inferred from homology"/>
<dbReference type="KEGG" id="rmn:TK49_08270"/>
<sequence>MSARHIGVWLATALAGSTPAASLDHPAGRLPTQVVIARGGDAWSGQLRGMRFLPTLGTPDASAPTDLWEAGRLLDRTAVDARQLWTFRAGESTSRVPVPLRWEALSAPQQAAIDADEKLGRQRIDYLRGVRNGEYGDRGLRPRASVLGAMRGARVQLLGPPGFVLDARHAAFRQAHARRPWMVYVGANDGMLHGFDALTGAERFAVMSDAVLPTAARNTSPGQPVPAPVCRRPFAADAWTGAQWHSVLTCANGAMGPGLFLVDITDPTWSGPVPMLAYDGSDDVSVGRVDGPIPVVPLADSDNGPARWFAISGNGEGDANADSRLLLLALDQPRTSPWQPGRTAHAMTVPRAASRGGLGAPAVALGPQGTATLAYAADTQGQIWRFDLSHGPTWRQALGTNETQRRTPFFKATSRGGSLQRVLGPILLAATAGGPLLVFTAIDAHGAATVYGVADTGTSGNLSRDSLSRLNANEDADGVVIRADGGGGASNGWHIDLPKGEAVDDLTVAGTHGVLLTTRDASGRERAYLLDPRTGLPPNEEGRTGHVLTGTPLITMHAAPPAHVPGGVAVQAVHTTMWQLTGGRAQRLESRSYTRQLGRLSWREVTEAGTR</sequence>
<accession>A0AAJ4ZMF3</accession>
<evidence type="ECO:0000313" key="8">
    <source>
        <dbReference type="EMBL" id="SUD98047.1"/>
    </source>
</evidence>
<evidence type="ECO:0000256" key="1">
    <source>
        <dbReference type="ARBA" id="ARBA00004561"/>
    </source>
</evidence>
<dbReference type="EMBL" id="UGVE01000001">
    <property type="protein sequence ID" value="SUD98047.1"/>
    <property type="molecule type" value="Genomic_DNA"/>
</dbReference>
<keyword evidence="3" id="KW-1029">Fimbrium biogenesis</keyword>
<dbReference type="InterPro" id="IPR011047">
    <property type="entry name" value="Quinoprotein_ADH-like_sf"/>
</dbReference>
<dbReference type="Proteomes" id="UP000255008">
    <property type="component" value="Unassembled WGS sequence"/>
</dbReference>
<dbReference type="AlphaFoldDB" id="A0AAJ4ZMF3"/>
<evidence type="ECO:0000256" key="2">
    <source>
        <dbReference type="ARBA" id="ARBA00008387"/>
    </source>
</evidence>
<dbReference type="GO" id="GO:0009289">
    <property type="term" value="C:pilus"/>
    <property type="evidence" value="ECO:0007669"/>
    <property type="project" value="UniProtKB-SubCell"/>
</dbReference>
<keyword evidence="5" id="KW-0106">Calcium</keyword>
<dbReference type="GeneID" id="34791362"/>
<evidence type="ECO:0000259" key="7">
    <source>
        <dbReference type="Pfam" id="PF05567"/>
    </source>
</evidence>
<comment type="subcellular location">
    <subcellularLocation>
        <location evidence="1">Fimbrium</location>
    </subcellularLocation>
</comment>
<evidence type="ECO:0000313" key="9">
    <source>
        <dbReference type="Proteomes" id="UP000255008"/>
    </source>
</evidence>
<comment type="caution">
    <text evidence="8">The sequence shown here is derived from an EMBL/GenBank/DDBJ whole genome shotgun (WGS) entry which is preliminary data.</text>
</comment>
<evidence type="ECO:0000256" key="3">
    <source>
        <dbReference type="ARBA" id="ARBA00022558"/>
    </source>
</evidence>
<comment type="similarity">
    <text evidence="2">Belongs to the PilY1 family.</text>
</comment>
<dbReference type="InterPro" id="IPR008707">
    <property type="entry name" value="B-propeller_PilY1"/>
</dbReference>
<evidence type="ECO:0000256" key="4">
    <source>
        <dbReference type="ARBA" id="ARBA00022723"/>
    </source>
</evidence>
<dbReference type="RefSeq" id="WP_045786246.1">
    <property type="nucleotide sequence ID" value="NZ_BAAAEC010000025.1"/>
</dbReference>
<reference evidence="8 9" key="1">
    <citation type="submission" date="2018-06" db="EMBL/GenBank/DDBJ databases">
        <authorList>
            <consortium name="Pathogen Informatics"/>
            <person name="Doyle S."/>
        </authorList>
    </citation>
    <scope>NUCLEOTIDE SEQUENCE [LARGE SCALE GENOMIC DNA]</scope>
    <source>
        <strain evidence="8 9">NCTC10894</strain>
    </source>
</reference>